<feature type="coiled-coil region" evidence="1">
    <location>
        <begin position="341"/>
        <end position="368"/>
    </location>
</feature>
<feature type="transmembrane region" description="Helical" evidence="2">
    <location>
        <begin position="235"/>
        <end position="254"/>
    </location>
</feature>
<dbReference type="EMBL" id="JACJVJ010000001">
    <property type="protein sequence ID" value="MBC2776602.1"/>
    <property type="molecule type" value="Genomic_DNA"/>
</dbReference>
<reference evidence="3 4" key="1">
    <citation type="submission" date="2020-08" db="EMBL/GenBank/DDBJ databases">
        <title>Draft genome sequence of Parasphingopyxis sp. GrpM-11.</title>
        <authorList>
            <person name="Oh J."/>
            <person name="Roh D.-H."/>
        </authorList>
    </citation>
    <scope>NUCLEOTIDE SEQUENCE [LARGE SCALE GENOMIC DNA]</scope>
    <source>
        <strain evidence="3 4">GrpM-11</strain>
    </source>
</reference>
<feature type="transmembrane region" description="Helical" evidence="2">
    <location>
        <begin position="109"/>
        <end position="133"/>
    </location>
</feature>
<accession>A0A842HUA5</accession>
<comment type="caution">
    <text evidence="3">The sequence shown here is derived from an EMBL/GenBank/DDBJ whole genome shotgun (WGS) entry which is preliminary data.</text>
</comment>
<organism evidence="3 4">
    <name type="scientific">Parasphingopyxis marina</name>
    <dbReference type="NCBI Taxonomy" id="2761622"/>
    <lineage>
        <taxon>Bacteria</taxon>
        <taxon>Pseudomonadati</taxon>
        <taxon>Pseudomonadota</taxon>
        <taxon>Alphaproteobacteria</taxon>
        <taxon>Sphingomonadales</taxon>
        <taxon>Sphingomonadaceae</taxon>
        <taxon>Parasphingopyxis</taxon>
    </lineage>
</organism>
<dbReference type="AlphaFoldDB" id="A0A842HUA5"/>
<dbReference type="Proteomes" id="UP000564378">
    <property type="component" value="Unassembled WGS sequence"/>
</dbReference>
<feature type="transmembrane region" description="Helical" evidence="2">
    <location>
        <begin position="145"/>
        <end position="163"/>
    </location>
</feature>
<keyword evidence="2" id="KW-0812">Transmembrane</keyword>
<dbReference type="RefSeq" id="WP_185799873.1">
    <property type="nucleotide sequence ID" value="NZ_JACJVJ010000001.1"/>
</dbReference>
<keyword evidence="4" id="KW-1185">Reference proteome</keyword>
<dbReference type="Pfam" id="PF04087">
    <property type="entry name" value="DUF389"/>
    <property type="match status" value="1"/>
</dbReference>
<feature type="transmembrane region" description="Helical" evidence="2">
    <location>
        <begin position="75"/>
        <end position="97"/>
    </location>
</feature>
<evidence type="ECO:0000256" key="1">
    <source>
        <dbReference type="SAM" id="Coils"/>
    </source>
</evidence>
<gene>
    <name evidence="3" type="ORF">H6P80_03100</name>
</gene>
<dbReference type="InterPro" id="IPR005240">
    <property type="entry name" value="DUF389"/>
</dbReference>
<name>A0A842HUA5_9SPHN</name>
<keyword evidence="2" id="KW-1133">Transmembrane helix</keyword>
<protein>
    <submittedName>
        <fullName evidence="3">DUF389 domain-containing protein</fullName>
    </submittedName>
</protein>
<dbReference type="PANTHER" id="PTHR20992:SF9">
    <property type="entry name" value="AT15442P-RELATED"/>
    <property type="match status" value="1"/>
</dbReference>
<evidence type="ECO:0000313" key="3">
    <source>
        <dbReference type="EMBL" id="MBC2776602.1"/>
    </source>
</evidence>
<feature type="transmembrane region" description="Helical" evidence="2">
    <location>
        <begin position="52"/>
        <end position="69"/>
    </location>
</feature>
<evidence type="ECO:0000313" key="4">
    <source>
        <dbReference type="Proteomes" id="UP000564378"/>
    </source>
</evidence>
<feature type="transmembrane region" description="Helical" evidence="2">
    <location>
        <begin position="198"/>
        <end position="223"/>
    </location>
</feature>
<feature type="transmembrane region" description="Helical" evidence="2">
    <location>
        <begin position="170"/>
        <end position="192"/>
    </location>
</feature>
<sequence>MAETEPSKPVMADPLSGSYRLLRRWWRKLCNEIDQPAVIAKVRAESGWTPRYAFMTAMSAGIAILGLLLSSPAVIIGAMLLSPLMGPIMGAGFALAIGDIAWLRESAKALALGVAIAVLFCALIVMISPIQTITAEIAARTRPNLFDLAVALFSALAGAYAMVRGREGTIVGVAIATALMPPLAVVGFGLAIANWTVFGGALVLFFTNLMTIALTAAVMARLYGFRTHLSSKQSLAQSIIIAVIFVGLAIPLGFSLRQIAWEANTTSQAQGLVRDQFADARVSQLDLDFDSDPIQVTASVLTPEIVDDAEAQVARSLERQLGRPFAVTIRQYRVGTASDAAETAQIAVARMQEQAEAAEREVTEVRQSFALLAGVTPGDVTVDRSLRRAVVRARPLPGAGLETYRALEARLGAQRSEWMLELVPPATRLPAIAMEEGAPSEAGSERLQLAIWAAKRVGAPLGVAGSDGDAEAVIALLHEAGIAATRRAGGAGSGTVALTWLAPDSDTQ</sequence>
<keyword evidence="1" id="KW-0175">Coiled coil</keyword>
<evidence type="ECO:0000256" key="2">
    <source>
        <dbReference type="SAM" id="Phobius"/>
    </source>
</evidence>
<proteinExistence type="predicted"/>
<dbReference type="PANTHER" id="PTHR20992">
    <property type="entry name" value="AT15442P-RELATED"/>
    <property type="match status" value="1"/>
</dbReference>
<keyword evidence="2" id="KW-0472">Membrane</keyword>